<keyword evidence="2" id="KW-1185">Reference proteome</keyword>
<name>A0A939H534_9CLOT</name>
<sequence length="160" mass="19142">MEVKDNERRELLEEKRKIDIASLRRLLKNHNEFFNFVNLHDGWYRWVTGKYSVTSIDSMGETLIRYLCEFCNAYDLLSQGYMSADRVLVLDYKGVHVLFRKLDGKEEFSAVSMIDEKHNFKVVSWEKLYKFMENELKILLAEENSLPENEPTKDKNYIRE</sequence>
<evidence type="ECO:0000313" key="2">
    <source>
        <dbReference type="Proteomes" id="UP000664218"/>
    </source>
</evidence>
<evidence type="ECO:0000313" key="1">
    <source>
        <dbReference type="EMBL" id="MBO1264324.1"/>
    </source>
</evidence>
<reference evidence="1" key="1">
    <citation type="submission" date="2021-03" db="EMBL/GenBank/DDBJ databases">
        <title>Proteiniclasticum marinus sp. nov., isolated from tidal flat sediment.</title>
        <authorList>
            <person name="Namirimu T."/>
            <person name="Yang J.-A."/>
            <person name="Yang S.-H."/>
            <person name="Kim Y.-J."/>
            <person name="Kwon K.K."/>
        </authorList>
    </citation>
    <scope>NUCLEOTIDE SEQUENCE</scope>
    <source>
        <strain evidence="1">SCR006</strain>
    </source>
</reference>
<dbReference type="RefSeq" id="WP_207598843.1">
    <property type="nucleotide sequence ID" value="NZ_JAFNJU010000003.1"/>
</dbReference>
<comment type="caution">
    <text evidence="1">The sequence shown here is derived from an EMBL/GenBank/DDBJ whole genome shotgun (WGS) entry which is preliminary data.</text>
</comment>
<dbReference type="Proteomes" id="UP000664218">
    <property type="component" value="Unassembled WGS sequence"/>
</dbReference>
<accession>A0A939H534</accession>
<dbReference type="AlphaFoldDB" id="A0A939H534"/>
<organism evidence="1 2">
    <name type="scientific">Proteiniclasticum aestuarii</name>
    <dbReference type="NCBI Taxonomy" id="2817862"/>
    <lineage>
        <taxon>Bacteria</taxon>
        <taxon>Bacillati</taxon>
        <taxon>Bacillota</taxon>
        <taxon>Clostridia</taxon>
        <taxon>Eubacteriales</taxon>
        <taxon>Clostridiaceae</taxon>
        <taxon>Proteiniclasticum</taxon>
    </lineage>
</organism>
<protein>
    <submittedName>
        <fullName evidence="1">Uncharacterized protein</fullName>
    </submittedName>
</protein>
<dbReference type="EMBL" id="JAFNJU010000003">
    <property type="protein sequence ID" value="MBO1264324.1"/>
    <property type="molecule type" value="Genomic_DNA"/>
</dbReference>
<proteinExistence type="predicted"/>
<gene>
    <name evidence="1" type="ORF">J3A84_04625</name>
</gene>